<dbReference type="EMBL" id="ADBV01021891">
    <property type="protein sequence ID" value="EJW70442.1"/>
    <property type="molecule type" value="Genomic_DNA"/>
</dbReference>
<dbReference type="Pfam" id="PF15024">
    <property type="entry name" value="Glyco_transf_18"/>
    <property type="match status" value="1"/>
</dbReference>
<dbReference type="AlphaFoldDB" id="J9E0L0"/>
<feature type="non-terminal residue" evidence="2">
    <location>
        <position position="92"/>
    </location>
</feature>
<protein>
    <recommendedName>
        <fullName evidence="1">Glycosyltransferase family 18 catalytic domain-containing protein</fullName>
    </recommendedName>
</protein>
<dbReference type="UniPathway" id="UPA00378"/>
<feature type="domain" description="Glycosyltransferase family 18 catalytic" evidence="1">
    <location>
        <begin position="51"/>
        <end position="86"/>
    </location>
</feature>
<comment type="caution">
    <text evidence="2">The sequence shown here is derived from an EMBL/GenBank/DDBJ whole genome shotgun (WGS) entry which is preliminary data.</text>
</comment>
<organism evidence="2 3">
    <name type="scientific">Wuchereria bancrofti</name>
    <dbReference type="NCBI Taxonomy" id="6293"/>
    <lineage>
        <taxon>Eukaryota</taxon>
        <taxon>Metazoa</taxon>
        <taxon>Ecdysozoa</taxon>
        <taxon>Nematoda</taxon>
        <taxon>Chromadorea</taxon>
        <taxon>Rhabditida</taxon>
        <taxon>Spirurina</taxon>
        <taxon>Spiruromorpha</taxon>
        <taxon>Filarioidea</taxon>
        <taxon>Onchocercidae</taxon>
        <taxon>Wuchereria</taxon>
    </lineage>
</organism>
<proteinExistence type="predicted"/>
<evidence type="ECO:0000313" key="2">
    <source>
        <dbReference type="EMBL" id="EJW70442.1"/>
    </source>
</evidence>
<reference evidence="3" key="1">
    <citation type="submission" date="2012-08" db="EMBL/GenBank/DDBJ databases">
        <title>The Genome Sequence of Wuchereria bancrofti.</title>
        <authorList>
            <person name="Nutman T.B."/>
            <person name="Fink D.L."/>
            <person name="Russ C."/>
            <person name="Young S."/>
            <person name="Zeng Q."/>
            <person name="Koehrsen M."/>
            <person name="Alvarado L."/>
            <person name="Berlin A."/>
            <person name="Chapman S.B."/>
            <person name="Chen Z."/>
            <person name="Freedman E."/>
            <person name="Gellesch M."/>
            <person name="Goldberg J."/>
            <person name="Griggs A."/>
            <person name="Gujja S."/>
            <person name="Heilman E.R."/>
            <person name="Heiman D."/>
            <person name="Hepburn T."/>
            <person name="Howarth C."/>
            <person name="Jen D."/>
            <person name="Larson L."/>
            <person name="Lewis B."/>
            <person name="Mehta T."/>
            <person name="Park D."/>
            <person name="Pearson M."/>
            <person name="Roberts A."/>
            <person name="Saif S."/>
            <person name="Shea T."/>
            <person name="Shenoy N."/>
            <person name="Sisk P."/>
            <person name="Stolte C."/>
            <person name="Sykes S."/>
            <person name="Walk T."/>
            <person name="White J."/>
            <person name="Yandava C."/>
            <person name="Haas B."/>
            <person name="Henn M.R."/>
            <person name="Nusbaum C."/>
            <person name="Birren B."/>
        </authorList>
    </citation>
    <scope>NUCLEOTIDE SEQUENCE [LARGE SCALE GENOMIC DNA]</scope>
    <source>
        <strain evidence="3">NA</strain>
    </source>
</reference>
<dbReference type="Proteomes" id="UP000004810">
    <property type="component" value="Unassembled WGS sequence"/>
</dbReference>
<gene>
    <name evidence="2" type="ORF">WUBG_18650</name>
</gene>
<accession>J9E0L0</accession>
<name>J9E0L0_WUCBA</name>
<dbReference type="InterPro" id="IPR026116">
    <property type="entry name" value="GT18_cat"/>
</dbReference>
<feature type="non-terminal residue" evidence="2">
    <location>
        <position position="1"/>
    </location>
</feature>
<sequence length="92" mass="10798">SLIKRSRFISDVNYEFLILSVRMRNSILEFISLLIKIHWVGQEKIHGVTIRFALDLQQFMTMYPHTDDNTFLGFAVEVDPVNQDIKKNNITL</sequence>
<evidence type="ECO:0000313" key="3">
    <source>
        <dbReference type="Proteomes" id="UP000004810"/>
    </source>
</evidence>
<dbReference type="GO" id="GO:0030144">
    <property type="term" value="F:alpha-1,6-mannosylglycoprotein 6-beta-N-acetylglucosaminyltransferase activity"/>
    <property type="evidence" value="ECO:0007669"/>
    <property type="project" value="InterPro"/>
</dbReference>
<evidence type="ECO:0000259" key="1">
    <source>
        <dbReference type="Pfam" id="PF15024"/>
    </source>
</evidence>